<dbReference type="EMBL" id="RBNI01014557">
    <property type="protein sequence ID" value="RUP20389.1"/>
    <property type="molecule type" value="Genomic_DNA"/>
</dbReference>
<dbReference type="Proteomes" id="UP000268093">
    <property type="component" value="Unassembled WGS sequence"/>
</dbReference>
<feature type="region of interest" description="Disordered" evidence="1">
    <location>
        <begin position="18"/>
        <end position="41"/>
    </location>
</feature>
<evidence type="ECO:0000313" key="2">
    <source>
        <dbReference type="EMBL" id="RUP20389.1"/>
    </source>
</evidence>
<evidence type="ECO:0000256" key="1">
    <source>
        <dbReference type="SAM" id="MobiDB-lite"/>
    </source>
</evidence>
<proteinExistence type="predicted"/>
<sequence length="74" mass="7664">MNSKEREHPCVVSQRLLPGLGRSRLPSGGLGGDGEAGDSHTPEACGDDFGFGVASDGQYAGICEYCVGAECIFE</sequence>
<feature type="compositionally biased region" description="Low complexity" evidence="1">
    <location>
        <begin position="18"/>
        <end position="27"/>
    </location>
</feature>
<accession>A0A433BAH0</accession>
<protein>
    <submittedName>
        <fullName evidence="2">Uncharacterized protein</fullName>
    </submittedName>
</protein>
<name>A0A433BAH0_9FUNG</name>
<reference evidence="2 3" key="1">
    <citation type="journal article" date="2018" name="New Phytol.">
        <title>Phylogenomics of Endogonaceae and evolution of mycorrhizas within Mucoromycota.</title>
        <authorList>
            <person name="Chang Y."/>
            <person name="Desiro A."/>
            <person name="Na H."/>
            <person name="Sandor L."/>
            <person name="Lipzen A."/>
            <person name="Clum A."/>
            <person name="Barry K."/>
            <person name="Grigoriev I.V."/>
            <person name="Martin F.M."/>
            <person name="Stajich J.E."/>
            <person name="Smith M.E."/>
            <person name="Bonito G."/>
            <person name="Spatafora J.W."/>
        </authorList>
    </citation>
    <scope>NUCLEOTIDE SEQUENCE [LARGE SCALE GENOMIC DNA]</scope>
    <source>
        <strain evidence="2 3">GMNB39</strain>
    </source>
</reference>
<dbReference type="AlphaFoldDB" id="A0A433BAH0"/>
<gene>
    <name evidence="2" type="ORF">BC936DRAFT_139249</name>
</gene>
<keyword evidence="3" id="KW-1185">Reference proteome</keyword>
<comment type="caution">
    <text evidence="2">The sequence shown here is derived from an EMBL/GenBank/DDBJ whole genome shotgun (WGS) entry which is preliminary data.</text>
</comment>
<organism evidence="2 3">
    <name type="scientific">Jimgerdemannia flammicorona</name>
    <dbReference type="NCBI Taxonomy" id="994334"/>
    <lineage>
        <taxon>Eukaryota</taxon>
        <taxon>Fungi</taxon>
        <taxon>Fungi incertae sedis</taxon>
        <taxon>Mucoromycota</taxon>
        <taxon>Mucoromycotina</taxon>
        <taxon>Endogonomycetes</taxon>
        <taxon>Endogonales</taxon>
        <taxon>Endogonaceae</taxon>
        <taxon>Jimgerdemannia</taxon>
    </lineage>
</organism>
<evidence type="ECO:0000313" key="3">
    <source>
        <dbReference type="Proteomes" id="UP000268093"/>
    </source>
</evidence>